<dbReference type="EMBL" id="LMYN01000028">
    <property type="protein sequence ID" value="KSA02377.1"/>
    <property type="molecule type" value="Genomic_DNA"/>
</dbReference>
<evidence type="ECO:0000313" key="3">
    <source>
        <dbReference type="Proteomes" id="UP000054251"/>
    </source>
</evidence>
<sequence length="239" mass="27146">MASTKDVSSGRVPYKGYKLLSARDELHQMDGRKSGSAYKELLNVYPHRERAKNFVFHAQSQNRARDVEDDESQTENPSGTWDDSALETTAITPPRFSDSKKPRVVLYSKKSWIKDYLALNAEEEIEAAQSGNDRSEIEIDVDLLIEYLITQGFSEEDLQFLKSNLDYGFDEIERELRKIKDNNGKKNKHISIGGEPGDDDKDNNDKDSKEDNSPKSNSNSLKASLKILCLTFILVTYII</sequence>
<accession>A0A0V1Q1N5</accession>
<dbReference type="GeneID" id="26838850"/>
<feature type="compositionally biased region" description="Polar residues" evidence="1">
    <location>
        <begin position="74"/>
        <end position="91"/>
    </location>
</feature>
<dbReference type="AlphaFoldDB" id="A0A0V1Q1N5"/>
<organism evidence="2 3">
    <name type="scientific">Debaryomyces fabryi</name>
    <dbReference type="NCBI Taxonomy" id="58627"/>
    <lineage>
        <taxon>Eukaryota</taxon>
        <taxon>Fungi</taxon>
        <taxon>Dikarya</taxon>
        <taxon>Ascomycota</taxon>
        <taxon>Saccharomycotina</taxon>
        <taxon>Pichiomycetes</taxon>
        <taxon>Debaryomycetaceae</taxon>
        <taxon>Debaryomyces</taxon>
    </lineage>
</organism>
<dbReference type="Proteomes" id="UP000054251">
    <property type="component" value="Unassembled WGS sequence"/>
</dbReference>
<protein>
    <submittedName>
        <fullName evidence="2">Uncharacterized protein</fullName>
    </submittedName>
</protein>
<keyword evidence="3" id="KW-1185">Reference proteome</keyword>
<dbReference type="OrthoDB" id="4087050at2759"/>
<feature type="region of interest" description="Disordered" evidence="1">
    <location>
        <begin position="55"/>
        <end position="99"/>
    </location>
</feature>
<evidence type="ECO:0000256" key="1">
    <source>
        <dbReference type="SAM" id="MobiDB-lite"/>
    </source>
</evidence>
<evidence type="ECO:0000313" key="2">
    <source>
        <dbReference type="EMBL" id="KSA02377.1"/>
    </source>
</evidence>
<proteinExistence type="predicted"/>
<feature type="compositionally biased region" description="Basic and acidic residues" evidence="1">
    <location>
        <begin position="203"/>
        <end position="213"/>
    </location>
</feature>
<feature type="region of interest" description="Disordered" evidence="1">
    <location>
        <begin position="184"/>
        <end position="219"/>
    </location>
</feature>
<gene>
    <name evidence="2" type="ORF">AC631_01841</name>
</gene>
<name>A0A0V1Q1N5_9ASCO</name>
<comment type="caution">
    <text evidence="2">The sequence shown here is derived from an EMBL/GenBank/DDBJ whole genome shotgun (WGS) entry which is preliminary data.</text>
</comment>
<dbReference type="RefSeq" id="XP_015468479.1">
    <property type="nucleotide sequence ID" value="XM_015610671.1"/>
</dbReference>
<reference evidence="2 3" key="1">
    <citation type="submission" date="2015-11" db="EMBL/GenBank/DDBJ databases">
        <title>The genome of Debaryomyces fabryi.</title>
        <authorList>
            <person name="Tafer H."/>
            <person name="Lopandic K."/>
        </authorList>
    </citation>
    <scope>NUCLEOTIDE SEQUENCE [LARGE SCALE GENOMIC DNA]</scope>
    <source>
        <strain evidence="2 3">CBS 789</strain>
    </source>
</reference>